<organism evidence="2">
    <name type="scientific">Accumulibacter regalis</name>
    <dbReference type="NCBI Taxonomy" id="522306"/>
    <lineage>
        <taxon>Bacteria</taxon>
        <taxon>Pseudomonadati</taxon>
        <taxon>Pseudomonadota</taxon>
        <taxon>Betaproteobacteria</taxon>
        <taxon>Candidatus Accumulibacter</taxon>
    </lineage>
</organism>
<protein>
    <submittedName>
        <fullName evidence="2">Putative signal transduction protein</fullName>
    </submittedName>
</protein>
<dbReference type="HOGENOM" id="CLU_048246_4_0_4"/>
<dbReference type="OrthoDB" id="9770715at2"/>
<dbReference type="PANTHER" id="PTHR33525">
    <property type="match status" value="1"/>
</dbReference>
<dbReference type="KEGG" id="app:CAP2UW1_1706"/>
<dbReference type="STRING" id="522306.CAP2UW1_1706"/>
<dbReference type="PROSITE" id="PS51833">
    <property type="entry name" value="HDOD"/>
    <property type="match status" value="1"/>
</dbReference>
<dbReference type="EMBL" id="CP001715">
    <property type="protein sequence ID" value="ACV35016.1"/>
    <property type="molecule type" value="Genomic_DNA"/>
</dbReference>
<dbReference type="InterPro" id="IPR013976">
    <property type="entry name" value="HDOD"/>
</dbReference>
<evidence type="ECO:0000259" key="1">
    <source>
        <dbReference type="PROSITE" id="PS51833"/>
    </source>
</evidence>
<accession>C7RUG4</accession>
<dbReference type="SUPFAM" id="SSF109604">
    <property type="entry name" value="HD-domain/PDEase-like"/>
    <property type="match status" value="1"/>
</dbReference>
<name>C7RUG4_ACCRE</name>
<dbReference type="Gene3D" id="1.10.3210.10">
    <property type="entry name" value="Hypothetical protein af1432"/>
    <property type="match status" value="1"/>
</dbReference>
<reference evidence="2" key="1">
    <citation type="submission" date="2009-08" db="EMBL/GenBank/DDBJ databases">
        <authorList>
            <consortium name="US DOE Joint Genome Institute"/>
            <person name="Lucas S."/>
            <person name="Copeland A."/>
            <person name="Lapidus A."/>
            <person name="Glavina del Rio T."/>
            <person name="Dalin E."/>
            <person name="Tice H."/>
            <person name="Bruce D."/>
            <person name="Barry K."/>
            <person name="Pitluck S."/>
            <person name="Lowry S."/>
            <person name="Larimer F."/>
            <person name="Land M."/>
            <person name="Hauser L."/>
            <person name="Kyrpides N."/>
            <person name="Ivanova N."/>
            <person name="McMahon K.D."/>
            <person name="Hugenholtz P."/>
        </authorList>
    </citation>
    <scope>NUCLEOTIDE SEQUENCE</scope>
    <source>
        <strain evidence="2">UW-1</strain>
    </source>
</reference>
<dbReference type="Pfam" id="PF08668">
    <property type="entry name" value="HDOD"/>
    <property type="match status" value="1"/>
</dbReference>
<proteinExistence type="predicted"/>
<reference evidence="2" key="2">
    <citation type="submission" date="2009-09" db="EMBL/GenBank/DDBJ databases">
        <title>Complete sequence of chromosome of Candidatus Accumulibacter phosphatis clade IIA str. UW-1.</title>
        <authorList>
            <consortium name="US DOE Joint Genome Institute"/>
            <person name="Martin H.G."/>
            <person name="Ivanova N."/>
            <person name="Kunin V."/>
            <person name="Warnecke F."/>
            <person name="Barry K."/>
            <person name="He S."/>
            <person name="Salamov A."/>
            <person name="Szeto E."/>
            <person name="Dalin E."/>
            <person name="Pangilinan J.L."/>
            <person name="Lapidus A."/>
            <person name="Lowry S."/>
            <person name="Kyrpides N.C."/>
            <person name="McMahon K.D."/>
            <person name="Hugenholtz P."/>
        </authorList>
    </citation>
    <scope>NUCLEOTIDE SEQUENCE [LARGE SCALE GENOMIC DNA]</scope>
    <source>
        <strain evidence="2">UW-1</strain>
    </source>
</reference>
<dbReference type="AlphaFoldDB" id="C7RUG4"/>
<dbReference type="PANTHER" id="PTHR33525:SF3">
    <property type="entry name" value="RIBONUCLEASE Y"/>
    <property type="match status" value="1"/>
</dbReference>
<sequence length="290" mass="30729">MTPQQLVQEVSQLFTLPDVAIRLNELIAAPDSSTGDLVEVVQLDPGLAAAVLKLANSAHYGLATRVDSIPRAIAVIGERELQVMAMATSVTTTFRGLPADLVDMATFWDNSVTCGVIARLLGRRCRIPKTEQLFLAGLLHAVGRLVFYARRPDEYRAQLGAAEAPDEPALAAAERRVFGFDYATLGAALLKSWNLPVMLQVLVACQLRPGEATDCAREAALLHVANTVAAGLSPTLKGVAASQAGQADFDSAAWALLGLDEAVLAEVVQEASSQSLEILAIINPCAAVIY</sequence>
<evidence type="ECO:0000313" key="2">
    <source>
        <dbReference type="EMBL" id="ACV35016.1"/>
    </source>
</evidence>
<dbReference type="eggNOG" id="COG1639">
    <property type="taxonomic scope" value="Bacteria"/>
</dbReference>
<dbReference type="InterPro" id="IPR052340">
    <property type="entry name" value="RNase_Y/CdgJ"/>
</dbReference>
<feature type="domain" description="HDOD" evidence="1">
    <location>
        <begin position="13"/>
        <end position="209"/>
    </location>
</feature>
<gene>
    <name evidence="2" type="ordered locus">CAP2UW1_1706</name>
</gene>